<dbReference type="GO" id="GO:0005737">
    <property type="term" value="C:cytoplasm"/>
    <property type="evidence" value="ECO:0007669"/>
    <property type="project" value="UniProtKB-SubCell"/>
</dbReference>
<dbReference type="AlphaFoldDB" id="A0A2W1N183"/>
<sequence length="136" mass="15976">MDDVTIPDFNPEFLRLWIQHIAENNHKTVGELSYIFCSDEYILNINKEHLNHDYYTDIITFNYNEEEVLSGDIFISVDTVATNAEEYGNGVFKDELERVIIHGVLHLIGFNDKTDEDQKEMTLKEDEALELRERFT</sequence>
<dbReference type="Pfam" id="PF02130">
    <property type="entry name" value="YbeY"/>
    <property type="match status" value="1"/>
</dbReference>
<dbReference type="PANTHER" id="PTHR46986">
    <property type="entry name" value="ENDORIBONUCLEASE YBEY, CHLOROPLASTIC"/>
    <property type="match status" value="1"/>
</dbReference>
<keyword evidence="7" id="KW-0698">rRNA processing</keyword>
<evidence type="ECO:0000256" key="1">
    <source>
        <dbReference type="ARBA" id="ARBA00010875"/>
    </source>
</evidence>
<keyword evidence="6 7" id="KW-0862">Zinc</keyword>
<dbReference type="EMBL" id="QKSB01000007">
    <property type="protein sequence ID" value="PZE16691.1"/>
    <property type="molecule type" value="Genomic_DNA"/>
</dbReference>
<evidence type="ECO:0000313" key="9">
    <source>
        <dbReference type="Proteomes" id="UP000249248"/>
    </source>
</evidence>
<keyword evidence="4 7" id="KW-0255">Endonuclease</keyword>
<dbReference type="InterPro" id="IPR020549">
    <property type="entry name" value="YbeY_CS"/>
</dbReference>
<dbReference type="GO" id="GO:0008270">
    <property type="term" value="F:zinc ion binding"/>
    <property type="evidence" value="ECO:0007669"/>
    <property type="project" value="UniProtKB-UniRule"/>
</dbReference>
<feature type="binding site" evidence="7">
    <location>
        <position position="106"/>
    </location>
    <ligand>
        <name>Zn(2+)</name>
        <dbReference type="ChEBI" id="CHEBI:29105"/>
        <note>catalytic</note>
    </ligand>
</feature>
<evidence type="ECO:0000256" key="6">
    <source>
        <dbReference type="ARBA" id="ARBA00022833"/>
    </source>
</evidence>
<dbReference type="Proteomes" id="UP000249248">
    <property type="component" value="Unassembled WGS sequence"/>
</dbReference>
<comment type="caution">
    <text evidence="8">The sequence shown here is derived from an EMBL/GenBank/DDBJ whole genome shotgun (WGS) entry which is preliminary data.</text>
</comment>
<dbReference type="PROSITE" id="PS01306">
    <property type="entry name" value="UPF0054"/>
    <property type="match status" value="1"/>
</dbReference>
<evidence type="ECO:0000256" key="3">
    <source>
        <dbReference type="ARBA" id="ARBA00022723"/>
    </source>
</evidence>
<evidence type="ECO:0000256" key="4">
    <source>
        <dbReference type="ARBA" id="ARBA00022759"/>
    </source>
</evidence>
<evidence type="ECO:0000256" key="5">
    <source>
        <dbReference type="ARBA" id="ARBA00022801"/>
    </source>
</evidence>
<dbReference type="NCBIfam" id="TIGR00043">
    <property type="entry name" value="rRNA maturation RNase YbeY"/>
    <property type="match status" value="1"/>
</dbReference>
<feature type="binding site" evidence="7">
    <location>
        <position position="102"/>
    </location>
    <ligand>
        <name>Zn(2+)</name>
        <dbReference type="ChEBI" id="CHEBI:29105"/>
        <note>catalytic</note>
    </ligand>
</feature>
<dbReference type="GO" id="GO:0006364">
    <property type="term" value="P:rRNA processing"/>
    <property type="evidence" value="ECO:0007669"/>
    <property type="project" value="UniProtKB-UniRule"/>
</dbReference>
<dbReference type="GO" id="GO:0004521">
    <property type="term" value="F:RNA endonuclease activity"/>
    <property type="evidence" value="ECO:0007669"/>
    <property type="project" value="UniProtKB-UniRule"/>
</dbReference>
<evidence type="ECO:0000256" key="2">
    <source>
        <dbReference type="ARBA" id="ARBA00022722"/>
    </source>
</evidence>
<keyword evidence="7" id="KW-0690">Ribosome biogenesis</keyword>
<evidence type="ECO:0000256" key="7">
    <source>
        <dbReference type="HAMAP-Rule" id="MF_00009"/>
    </source>
</evidence>
<dbReference type="OrthoDB" id="9811984at2"/>
<evidence type="ECO:0000313" key="8">
    <source>
        <dbReference type="EMBL" id="PZE16691.1"/>
    </source>
</evidence>
<dbReference type="InterPro" id="IPR023091">
    <property type="entry name" value="MetalPrtase_cat_dom_sf_prd"/>
</dbReference>
<gene>
    <name evidence="7 8" type="primary">ybeY</name>
    <name evidence="8" type="ORF">DNU06_11900</name>
</gene>
<dbReference type="PANTHER" id="PTHR46986:SF1">
    <property type="entry name" value="ENDORIBONUCLEASE YBEY, CHLOROPLASTIC"/>
    <property type="match status" value="1"/>
</dbReference>
<comment type="function">
    <text evidence="7">Single strand-specific metallo-endoribonuclease involved in late-stage 70S ribosome quality control and in maturation of the 3' terminus of the 16S rRNA.</text>
</comment>
<keyword evidence="3 7" id="KW-0479">Metal-binding</keyword>
<keyword evidence="7" id="KW-0963">Cytoplasm</keyword>
<keyword evidence="5 7" id="KW-0378">Hydrolase</keyword>
<dbReference type="GO" id="GO:0004222">
    <property type="term" value="F:metalloendopeptidase activity"/>
    <property type="evidence" value="ECO:0007669"/>
    <property type="project" value="InterPro"/>
</dbReference>
<dbReference type="SUPFAM" id="SSF55486">
    <property type="entry name" value="Metalloproteases ('zincins'), catalytic domain"/>
    <property type="match status" value="1"/>
</dbReference>
<dbReference type="Gene3D" id="3.40.390.30">
    <property type="entry name" value="Metalloproteases ('zincins'), catalytic domain"/>
    <property type="match status" value="1"/>
</dbReference>
<name>A0A2W1N183_9FLAO</name>
<proteinExistence type="inferred from homology"/>
<feature type="binding site" evidence="7">
    <location>
        <position position="112"/>
    </location>
    <ligand>
        <name>Zn(2+)</name>
        <dbReference type="ChEBI" id="CHEBI:29105"/>
        <note>catalytic</note>
    </ligand>
</feature>
<protein>
    <recommendedName>
        <fullName evidence="7">Endoribonuclease YbeY</fullName>
        <ecNumber evidence="7">3.1.-.-</ecNumber>
    </recommendedName>
</protein>
<reference evidence="8 9" key="1">
    <citation type="submission" date="2018-06" db="EMBL/GenBank/DDBJ databases">
        <title>The draft genome sequence of Crocinitomix sp. SM1701.</title>
        <authorList>
            <person name="Zhang X."/>
        </authorList>
    </citation>
    <scope>NUCLEOTIDE SEQUENCE [LARGE SCALE GENOMIC DNA]</scope>
    <source>
        <strain evidence="8 9">SM1701</strain>
    </source>
</reference>
<keyword evidence="2 7" id="KW-0540">Nuclease</keyword>
<keyword evidence="9" id="KW-1185">Reference proteome</keyword>
<accession>A0A2W1N183</accession>
<dbReference type="InterPro" id="IPR002036">
    <property type="entry name" value="YbeY"/>
</dbReference>
<comment type="cofactor">
    <cofactor evidence="7">
        <name>Zn(2+)</name>
        <dbReference type="ChEBI" id="CHEBI:29105"/>
    </cofactor>
    <text evidence="7">Binds 1 zinc ion.</text>
</comment>
<dbReference type="EC" id="3.1.-.-" evidence="7"/>
<dbReference type="HAMAP" id="MF_00009">
    <property type="entry name" value="Endoribonucl_YbeY"/>
    <property type="match status" value="1"/>
</dbReference>
<comment type="similarity">
    <text evidence="1 7">Belongs to the endoribonuclease YbeY family.</text>
</comment>
<organism evidence="8 9">
    <name type="scientific">Putridiphycobacter roseus</name>
    <dbReference type="NCBI Taxonomy" id="2219161"/>
    <lineage>
        <taxon>Bacteria</taxon>
        <taxon>Pseudomonadati</taxon>
        <taxon>Bacteroidota</taxon>
        <taxon>Flavobacteriia</taxon>
        <taxon>Flavobacteriales</taxon>
        <taxon>Crocinitomicaceae</taxon>
        <taxon>Putridiphycobacter</taxon>
    </lineage>
</organism>
<comment type="subcellular location">
    <subcellularLocation>
        <location evidence="7">Cytoplasm</location>
    </subcellularLocation>
</comment>